<evidence type="ECO:0008006" key="3">
    <source>
        <dbReference type="Google" id="ProtNLM"/>
    </source>
</evidence>
<keyword evidence="2" id="KW-1185">Reference proteome</keyword>
<evidence type="ECO:0000313" key="1">
    <source>
        <dbReference type="EMBL" id="MFN0254493.1"/>
    </source>
</evidence>
<dbReference type="EMBL" id="SSHJ02000001">
    <property type="protein sequence ID" value="MFN0254493.1"/>
    <property type="molecule type" value="Genomic_DNA"/>
</dbReference>
<evidence type="ECO:0000313" key="2">
    <source>
        <dbReference type="Proteomes" id="UP001517247"/>
    </source>
</evidence>
<gene>
    <name evidence="1" type="ORF">E6A44_002865</name>
</gene>
<comment type="caution">
    <text evidence="1">The sequence shown here is derived from an EMBL/GenBank/DDBJ whole genome shotgun (WGS) entry which is preliminary data.</text>
</comment>
<protein>
    <recommendedName>
        <fullName evidence="3">HNH domain-containing protein</fullName>
    </recommendedName>
</protein>
<organism evidence="1 2">
    <name type="scientific">Pedobacter ureilyticus</name>
    <dbReference type="NCBI Taxonomy" id="1393051"/>
    <lineage>
        <taxon>Bacteria</taxon>
        <taxon>Pseudomonadati</taxon>
        <taxon>Bacteroidota</taxon>
        <taxon>Sphingobacteriia</taxon>
        <taxon>Sphingobacteriales</taxon>
        <taxon>Sphingobacteriaceae</taxon>
        <taxon>Pedobacter</taxon>
    </lineage>
</organism>
<dbReference type="Proteomes" id="UP001517247">
    <property type="component" value="Unassembled WGS sequence"/>
</dbReference>
<accession>A0ABW9J1U8</accession>
<reference evidence="1 2" key="1">
    <citation type="submission" date="2024-12" db="EMBL/GenBank/DDBJ databases">
        <authorList>
            <person name="Hu S."/>
        </authorList>
    </citation>
    <scope>NUCLEOTIDE SEQUENCE [LARGE SCALE GENOMIC DNA]</scope>
    <source>
        <strain evidence="1 2">THG-T11</strain>
    </source>
</reference>
<proteinExistence type="predicted"/>
<name>A0ABW9J1U8_9SPHI</name>
<sequence>MMPRECENCGDYLSPYNVIGQRAYIAHIVPKRHIESVMVHPLNRMFLCVDCHTNYDNWLNKDIVKMSCWPIAVSRFDKFKHLIERDEYKHLRECFKELM</sequence>
<dbReference type="RefSeq" id="WP_138721642.1">
    <property type="nucleotide sequence ID" value="NZ_SSHJ02000001.1"/>
</dbReference>